<dbReference type="Pfam" id="PF09917">
    <property type="entry name" value="DUF2147"/>
    <property type="match status" value="1"/>
</dbReference>
<dbReference type="EMBL" id="VSSQ01000208">
    <property type="protein sequence ID" value="MPL85597.1"/>
    <property type="molecule type" value="Genomic_DNA"/>
</dbReference>
<dbReference type="InterPro" id="IPR019223">
    <property type="entry name" value="DUF2147"/>
</dbReference>
<evidence type="ECO:0000313" key="2">
    <source>
        <dbReference type="EMBL" id="MPL85597.1"/>
    </source>
</evidence>
<name>A0A644V317_9ZZZZ</name>
<dbReference type="PANTHER" id="PTHR36919:SF3">
    <property type="entry name" value="BLL5882 PROTEIN"/>
    <property type="match status" value="1"/>
</dbReference>
<dbReference type="PANTHER" id="PTHR36919">
    <property type="entry name" value="BLR1215 PROTEIN"/>
    <property type="match status" value="1"/>
</dbReference>
<reference evidence="2" key="1">
    <citation type="submission" date="2019-08" db="EMBL/GenBank/DDBJ databases">
        <authorList>
            <person name="Kucharzyk K."/>
            <person name="Murdoch R.W."/>
            <person name="Higgins S."/>
            <person name="Loffler F."/>
        </authorList>
    </citation>
    <scope>NUCLEOTIDE SEQUENCE</scope>
</reference>
<comment type="caution">
    <text evidence="2">The sequence shown here is derived from an EMBL/GenBank/DDBJ whole genome shotgun (WGS) entry which is preliminary data.</text>
</comment>
<organism evidence="2">
    <name type="scientific">bioreactor metagenome</name>
    <dbReference type="NCBI Taxonomy" id="1076179"/>
    <lineage>
        <taxon>unclassified sequences</taxon>
        <taxon>metagenomes</taxon>
        <taxon>ecological metagenomes</taxon>
    </lineage>
</organism>
<proteinExistence type="predicted"/>
<sequence length="147" mass="16155">MKRTIKLLAAIMLFATPLFAQPSNIVGKWYTIDEDGNRKSIVEIYKAPSGIYEGKIVNLLTGDPERRCVNCTGSKQNVKIKGMVNVTGMRADGEKLSGGKILDPANGKEYNCSMTYDKKTGNLKVRGSLDKSGIIGRNQTWIRAANQ</sequence>
<dbReference type="AlphaFoldDB" id="A0A644V317"/>
<accession>A0A644V317</accession>
<dbReference type="Gene3D" id="2.40.128.520">
    <property type="match status" value="1"/>
</dbReference>
<protein>
    <recommendedName>
        <fullName evidence="1">DUF2147 domain-containing protein</fullName>
    </recommendedName>
</protein>
<evidence type="ECO:0000259" key="1">
    <source>
        <dbReference type="Pfam" id="PF09917"/>
    </source>
</evidence>
<feature type="domain" description="DUF2147" evidence="1">
    <location>
        <begin position="27"/>
        <end position="143"/>
    </location>
</feature>
<gene>
    <name evidence="2" type="ORF">SDC9_31567</name>
</gene>